<accession>A0ABT2G0W3</accession>
<proteinExistence type="predicted"/>
<evidence type="ECO:0000313" key="2">
    <source>
        <dbReference type="Proteomes" id="UP001206788"/>
    </source>
</evidence>
<keyword evidence="2" id="KW-1185">Reference proteome</keyword>
<dbReference type="RefSeq" id="WP_259412593.1">
    <property type="nucleotide sequence ID" value="NZ_JANWGH010000001.1"/>
</dbReference>
<comment type="caution">
    <text evidence="1">The sequence shown here is derived from an EMBL/GenBank/DDBJ whole genome shotgun (WGS) entry which is preliminary data.</text>
</comment>
<organism evidence="1 2">
    <name type="scientific">Algoriphagus limi</name>
    <dbReference type="NCBI Taxonomy" id="2975273"/>
    <lineage>
        <taxon>Bacteria</taxon>
        <taxon>Pseudomonadati</taxon>
        <taxon>Bacteroidota</taxon>
        <taxon>Cytophagia</taxon>
        <taxon>Cytophagales</taxon>
        <taxon>Cyclobacteriaceae</taxon>
        <taxon>Algoriphagus</taxon>
    </lineage>
</organism>
<protein>
    <submittedName>
        <fullName evidence="1">Uncharacterized protein</fullName>
    </submittedName>
</protein>
<sequence length="145" mass="16976">MKENINTETSFASFPEHYGKFPYLLVRISSAVYMQIPIRFNVDIYKENFKGVEINDISLKLIEKYKEDKTSKLHDIIIDRTRIFKIEFEEEWKAPVRLCLVEDPETANYFEGREINPSHSIPNGGTLLNQSSKIIAMNSDHYLKE</sequence>
<name>A0ABT2G0W3_9BACT</name>
<gene>
    <name evidence="1" type="ORF">NY014_00630</name>
</gene>
<reference evidence="1 2" key="1">
    <citation type="submission" date="2022-08" db="EMBL/GenBank/DDBJ databases">
        <title>Algoriphagus sp. CAU 1643 isolated from mud.</title>
        <authorList>
            <person name="Kim W."/>
        </authorList>
    </citation>
    <scope>NUCLEOTIDE SEQUENCE [LARGE SCALE GENOMIC DNA]</scope>
    <source>
        <strain evidence="1 2">CAU 1643</strain>
    </source>
</reference>
<evidence type="ECO:0000313" key="1">
    <source>
        <dbReference type="EMBL" id="MCS5488910.1"/>
    </source>
</evidence>
<dbReference type="EMBL" id="JANWGH010000001">
    <property type="protein sequence ID" value="MCS5488910.1"/>
    <property type="molecule type" value="Genomic_DNA"/>
</dbReference>
<dbReference type="Proteomes" id="UP001206788">
    <property type="component" value="Unassembled WGS sequence"/>
</dbReference>